<feature type="transmembrane region" description="Helical" evidence="1">
    <location>
        <begin position="12"/>
        <end position="28"/>
    </location>
</feature>
<dbReference type="OrthoDB" id="3177423at2"/>
<name>A0A0R1Q7J0_9LACO</name>
<accession>A0A0R1Q7J0</accession>
<keyword evidence="1" id="KW-1133">Transmembrane helix</keyword>
<feature type="transmembrane region" description="Helical" evidence="1">
    <location>
        <begin position="90"/>
        <end position="109"/>
    </location>
</feature>
<comment type="caution">
    <text evidence="2">The sequence shown here is derived from an EMBL/GenBank/DDBJ whole genome shotgun (WGS) entry which is preliminary data.</text>
</comment>
<dbReference type="STRING" id="1423812.FD20_GL000548"/>
<evidence type="ECO:0000256" key="1">
    <source>
        <dbReference type="SAM" id="Phobius"/>
    </source>
</evidence>
<evidence type="ECO:0000313" key="3">
    <source>
        <dbReference type="Proteomes" id="UP000051155"/>
    </source>
</evidence>
<organism evidence="2 3">
    <name type="scientific">Liquorilactobacillus uvarum DSM 19971</name>
    <dbReference type="NCBI Taxonomy" id="1423812"/>
    <lineage>
        <taxon>Bacteria</taxon>
        <taxon>Bacillati</taxon>
        <taxon>Bacillota</taxon>
        <taxon>Bacilli</taxon>
        <taxon>Lactobacillales</taxon>
        <taxon>Lactobacillaceae</taxon>
        <taxon>Liquorilactobacillus</taxon>
    </lineage>
</organism>
<reference evidence="2 3" key="1">
    <citation type="journal article" date="2015" name="Genome Announc.">
        <title>Expanding the biotechnology potential of lactobacilli through comparative genomics of 213 strains and associated genera.</title>
        <authorList>
            <person name="Sun Z."/>
            <person name="Harris H.M."/>
            <person name="McCann A."/>
            <person name="Guo C."/>
            <person name="Argimon S."/>
            <person name="Zhang W."/>
            <person name="Yang X."/>
            <person name="Jeffery I.B."/>
            <person name="Cooney J.C."/>
            <person name="Kagawa T.F."/>
            <person name="Liu W."/>
            <person name="Song Y."/>
            <person name="Salvetti E."/>
            <person name="Wrobel A."/>
            <person name="Rasinkangas P."/>
            <person name="Parkhill J."/>
            <person name="Rea M.C."/>
            <person name="O'Sullivan O."/>
            <person name="Ritari J."/>
            <person name="Douillard F.P."/>
            <person name="Paul Ross R."/>
            <person name="Yang R."/>
            <person name="Briner A.E."/>
            <person name="Felis G.E."/>
            <person name="de Vos W.M."/>
            <person name="Barrangou R."/>
            <person name="Klaenhammer T.R."/>
            <person name="Caufield P.W."/>
            <person name="Cui Y."/>
            <person name="Zhang H."/>
            <person name="O'Toole P.W."/>
        </authorList>
    </citation>
    <scope>NUCLEOTIDE SEQUENCE [LARGE SCALE GENOMIC DNA]</scope>
    <source>
        <strain evidence="2 3">DSM 19971</strain>
    </source>
</reference>
<dbReference type="Pfam" id="PF09946">
    <property type="entry name" value="DUF2178"/>
    <property type="match status" value="1"/>
</dbReference>
<dbReference type="InterPro" id="IPR019235">
    <property type="entry name" value="DUF2178_TM"/>
</dbReference>
<gene>
    <name evidence="2" type="ORF">FD20_GL000548</name>
</gene>
<proteinExistence type="predicted"/>
<evidence type="ECO:0008006" key="4">
    <source>
        <dbReference type="Google" id="ProtNLM"/>
    </source>
</evidence>
<feature type="transmembrane region" description="Helical" evidence="1">
    <location>
        <begin position="34"/>
        <end position="57"/>
    </location>
</feature>
<feature type="transmembrane region" description="Helical" evidence="1">
    <location>
        <begin position="115"/>
        <end position="142"/>
    </location>
</feature>
<protein>
    <recommendedName>
        <fullName evidence="4">DUF3796 domain-containing protein</fullName>
    </recommendedName>
</protein>
<dbReference type="AlphaFoldDB" id="A0A0R1Q7J0"/>
<keyword evidence="1" id="KW-0472">Membrane</keyword>
<dbReference type="EMBL" id="AZEG01000014">
    <property type="protein sequence ID" value="KRL37211.1"/>
    <property type="molecule type" value="Genomic_DNA"/>
</dbReference>
<keyword evidence="1" id="KW-0812">Transmembrane</keyword>
<dbReference type="RefSeq" id="WP_057737398.1">
    <property type="nucleotide sequence ID" value="NZ_AZEG01000014.1"/>
</dbReference>
<evidence type="ECO:0000313" key="2">
    <source>
        <dbReference type="EMBL" id="KRL37211.1"/>
    </source>
</evidence>
<dbReference type="Proteomes" id="UP000051155">
    <property type="component" value="Unassembled WGS sequence"/>
</dbReference>
<sequence length="146" mass="16794">MRKIVFEQVGNIGMVFLLAAALIQTVTFSTKSTILFGSCWSFFLIWTVLFGILKWLYSKFWKNEGYKFSDGEFSSKDEREKVISSKAVTFAYKVTITILLVECLIFAELDINSSYLQIAGIFFLSGSIIFAFLAYMLSWIFYDLKI</sequence>
<keyword evidence="3" id="KW-1185">Reference proteome</keyword>
<dbReference type="PATRIC" id="fig|1423812.3.peg.586"/>